<accession>A0A9P6J9J7</accession>
<dbReference type="Proteomes" id="UP000738359">
    <property type="component" value="Unassembled WGS sequence"/>
</dbReference>
<comment type="caution">
    <text evidence="2">The sequence shown here is derived from an EMBL/GenBank/DDBJ whole genome shotgun (WGS) entry which is preliminary data.</text>
</comment>
<feature type="signal peptide" evidence="1">
    <location>
        <begin position="1"/>
        <end position="31"/>
    </location>
</feature>
<feature type="chain" id="PRO_5040461435" evidence="1">
    <location>
        <begin position="32"/>
        <end position="147"/>
    </location>
</feature>
<dbReference type="OrthoDB" id="2338170at2759"/>
<keyword evidence="1" id="KW-0732">Signal</keyword>
<keyword evidence="3" id="KW-1185">Reference proteome</keyword>
<dbReference type="AlphaFoldDB" id="A0A9P6J9J7"/>
<gene>
    <name evidence="2" type="ORF">BGZ70_004920</name>
</gene>
<sequence>MRSSPLAWAALSPLLLLILLAACSIPPTTSAQSTNCHACIRKAIPTVENCTSLTAPQLDLLDKVILGQEVVTSTELYRTQDPAGYGCLTAMMWDIVEYKAKLWGTCLDPTNSCPWSEMMQWLEMIPKIASIYGVKNPPAQVLKDGPA</sequence>
<dbReference type="PROSITE" id="PS51257">
    <property type="entry name" value="PROKAR_LIPOPROTEIN"/>
    <property type="match status" value="1"/>
</dbReference>
<proteinExistence type="predicted"/>
<evidence type="ECO:0000313" key="3">
    <source>
        <dbReference type="Proteomes" id="UP000738359"/>
    </source>
</evidence>
<dbReference type="EMBL" id="JAAAHY010000258">
    <property type="protein sequence ID" value="KAF9965392.1"/>
    <property type="molecule type" value="Genomic_DNA"/>
</dbReference>
<evidence type="ECO:0000313" key="2">
    <source>
        <dbReference type="EMBL" id="KAF9965392.1"/>
    </source>
</evidence>
<protein>
    <submittedName>
        <fullName evidence="2">Uncharacterized protein</fullName>
    </submittedName>
</protein>
<reference evidence="2" key="1">
    <citation type="journal article" date="2020" name="Fungal Divers.">
        <title>Resolving the Mortierellaceae phylogeny through synthesis of multi-gene phylogenetics and phylogenomics.</title>
        <authorList>
            <person name="Vandepol N."/>
            <person name="Liber J."/>
            <person name="Desiro A."/>
            <person name="Na H."/>
            <person name="Kennedy M."/>
            <person name="Barry K."/>
            <person name="Grigoriev I.V."/>
            <person name="Miller A.N."/>
            <person name="O'Donnell K."/>
            <person name="Stajich J.E."/>
            <person name="Bonito G."/>
        </authorList>
    </citation>
    <scope>NUCLEOTIDE SEQUENCE</scope>
    <source>
        <strain evidence="2">CK1249</strain>
    </source>
</reference>
<name>A0A9P6J9J7_MORAP</name>
<evidence type="ECO:0000256" key="1">
    <source>
        <dbReference type="SAM" id="SignalP"/>
    </source>
</evidence>
<organism evidence="2 3">
    <name type="scientific">Mortierella alpina</name>
    <name type="common">Oleaginous fungus</name>
    <name type="synonym">Mortierella renispora</name>
    <dbReference type="NCBI Taxonomy" id="64518"/>
    <lineage>
        <taxon>Eukaryota</taxon>
        <taxon>Fungi</taxon>
        <taxon>Fungi incertae sedis</taxon>
        <taxon>Mucoromycota</taxon>
        <taxon>Mortierellomycotina</taxon>
        <taxon>Mortierellomycetes</taxon>
        <taxon>Mortierellales</taxon>
        <taxon>Mortierellaceae</taxon>
        <taxon>Mortierella</taxon>
    </lineage>
</organism>